<dbReference type="RefSeq" id="XP_003644552.1">
    <property type="nucleotide sequence ID" value="XM_003644504.1"/>
</dbReference>
<gene>
    <name evidence="1" type="ordered locus">Ecym_1512</name>
</gene>
<dbReference type="AlphaFoldDB" id="G8JMS0"/>
<dbReference type="KEGG" id="erc:Ecym_1512"/>
<dbReference type="eggNOG" id="ENOG502QR34">
    <property type="taxonomic scope" value="Eukaryota"/>
</dbReference>
<evidence type="ECO:0000313" key="2">
    <source>
        <dbReference type="Proteomes" id="UP000006790"/>
    </source>
</evidence>
<organism evidence="1 2">
    <name type="scientific">Eremothecium cymbalariae (strain CBS 270.75 / DBVPG 7215 / KCTC 17166 / NRRL Y-17582)</name>
    <name type="common">Yeast</name>
    <dbReference type="NCBI Taxonomy" id="931890"/>
    <lineage>
        <taxon>Eukaryota</taxon>
        <taxon>Fungi</taxon>
        <taxon>Dikarya</taxon>
        <taxon>Ascomycota</taxon>
        <taxon>Saccharomycotina</taxon>
        <taxon>Saccharomycetes</taxon>
        <taxon>Saccharomycetales</taxon>
        <taxon>Saccharomycetaceae</taxon>
        <taxon>Eremothecium</taxon>
    </lineage>
</organism>
<dbReference type="STRING" id="931890.G8JMS0"/>
<dbReference type="EMBL" id="CP002497">
    <property type="protein sequence ID" value="AET37735.1"/>
    <property type="molecule type" value="Genomic_DNA"/>
</dbReference>
<reference evidence="2" key="1">
    <citation type="journal article" date="2012" name="G3 (Bethesda)">
        <title>Pichia sorbitophila, an interspecies yeast hybrid reveals early steps of genome resolution following polyploidization.</title>
        <authorList>
            <person name="Leh Louis V."/>
            <person name="Despons L."/>
            <person name="Friedrich A."/>
            <person name="Martin T."/>
            <person name="Durrens P."/>
            <person name="Casaregola S."/>
            <person name="Neuveglise C."/>
            <person name="Fairhead C."/>
            <person name="Marck C."/>
            <person name="Cruz J.A."/>
            <person name="Straub M.L."/>
            <person name="Kugler V."/>
            <person name="Sacerdot C."/>
            <person name="Uzunov Z."/>
            <person name="Thierry A."/>
            <person name="Weiss S."/>
            <person name="Bleykasten C."/>
            <person name="De Montigny J."/>
            <person name="Jacques N."/>
            <person name="Jung P."/>
            <person name="Lemaire M."/>
            <person name="Mallet S."/>
            <person name="Morel G."/>
            <person name="Richard G.F."/>
            <person name="Sarkar A."/>
            <person name="Savel G."/>
            <person name="Schacherer J."/>
            <person name="Seret M.L."/>
            <person name="Talla E."/>
            <person name="Samson G."/>
            <person name="Jubin C."/>
            <person name="Poulain J."/>
            <person name="Vacherie B."/>
            <person name="Barbe V."/>
            <person name="Pelletier E."/>
            <person name="Sherman D.J."/>
            <person name="Westhof E."/>
            <person name="Weissenbach J."/>
            <person name="Baret P.V."/>
            <person name="Wincker P."/>
            <person name="Gaillardin C."/>
            <person name="Dujon B."/>
            <person name="Souciet J.L."/>
        </authorList>
    </citation>
    <scope>NUCLEOTIDE SEQUENCE [LARGE SCALE GENOMIC DNA]</scope>
    <source>
        <strain evidence="2">CBS 270.75 / DBVPG 7215 / KCTC 17166 / NRRL Y-17582</strain>
    </source>
</reference>
<dbReference type="OrthoDB" id="6419443at2759"/>
<accession>G8JMS0</accession>
<dbReference type="Pfam" id="PF11312">
    <property type="entry name" value="Methyltransf_34"/>
    <property type="match status" value="1"/>
</dbReference>
<dbReference type="GO" id="GO:0070042">
    <property type="term" value="F:rRNA (uridine-N3-)-methyltransferase activity"/>
    <property type="evidence" value="ECO:0007669"/>
    <property type="project" value="EnsemblFungi"/>
</dbReference>
<evidence type="ECO:0000313" key="1">
    <source>
        <dbReference type="EMBL" id="AET37735.1"/>
    </source>
</evidence>
<dbReference type="Proteomes" id="UP000006790">
    <property type="component" value="Chromosome 1"/>
</dbReference>
<dbReference type="GO" id="GO:0070475">
    <property type="term" value="P:rRNA base methylation"/>
    <property type="evidence" value="ECO:0007669"/>
    <property type="project" value="EnsemblFungi"/>
</dbReference>
<sequence length="340" mass="38408">MSKQPSHSLPVHHKDTLPPQQILDLFKVVFKQELYESDEQQLSNEIQIVKSDLYNRDYISAFNTASKRAAYCCRWSPSRAVAYASLFATLTPVADILAGSNFAAANVKSSAVGRCHSTSFGSQPEDLTNNILCIGGGAGGELVALVSAFTLSRDFNSKFQKKIPCSNQNRLSITLVDISNWEDIIQRLNDSINTNWLHEQSKFLNVEFKNDDILKIPLADLQLPRLDLITSLFTTNELFLENRVSAVRLFQKLNTHCTSGCLLLIVESAGSYSHITIGSRRFPIQFLIDTLLLGKPGEQEKGNWELLSKDDSLWYRGDANLSYPMKLENMRVFYRLYRKK</sequence>
<dbReference type="InterPro" id="IPR021463">
    <property type="entry name" value="Methyltransf_34"/>
</dbReference>
<dbReference type="InParanoid" id="G8JMS0"/>
<dbReference type="FunCoup" id="G8JMS0">
    <property type="interactions" value="42"/>
</dbReference>
<dbReference type="GeneID" id="11469719"/>
<proteinExistence type="predicted"/>
<dbReference type="GO" id="GO:0005737">
    <property type="term" value="C:cytoplasm"/>
    <property type="evidence" value="ECO:0007669"/>
    <property type="project" value="EnsemblFungi"/>
</dbReference>
<protein>
    <recommendedName>
        <fullName evidence="3">25S rRNA (Uridine(2843)-N(3))-methyltransferase</fullName>
    </recommendedName>
</protein>
<name>G8JMS0_ERECY</name>
<dbReference type="HOGENOM" id="CLU_028833_0_0_1"/>
<evidence type="ECO:0008006" key="3">
    <source>
        <dbReference type="Google" id="ProtNLM"/>
    </source>
</evidence>
<keyword evidence="2" id="KW-1185">Reference proteome</keyword>
<dbReference type="OMA" id="DMRYQVH"/>